<feature type="domain" description="Ricin B lectin" evidence="1">
    <location>
        <begin position="2"/>
        <end position="82"/>
    </location>
</feature>
<sequence>MGDGTVRSMGLCMDVAWGATGNGAVIQLARCSGHPAQQFRLNSSHDLVNPQADKCVDVREQQVANGSRLQLWDCNGQDNQKWSAG</sequence>
<protein>
    <submittedName>
        <fullName evidence="2">Peptidase, S1E (Streptogrisin A) subfamily</fullName>
    </submittedName>
</protein>
<accession>A0A0M9X8B2</accession>
<dbReference type="EMBL" id="LGCN01000196">
    <property type="protein sequence ID" value="KOT37814.1"/>
    <property type="molecule type" value="Genomic_DNA"/>
</dbReference>
<dbReference type="PROSITE" id="PS50231">
    <property type="entry name" value="RICIN_B_LECTIN"/>
    <property type="match status" value="1"/>
</dbReference>
<dbReference type="Proteomes" id="UP000037773">
    <property type="component" value="Unassembled WGS sequence"/>
</dbReference>
<gene>
    <name evidence="2" type="ORF">ADK41_19175</name>
</gene>
<evidence type="ECO:0000313" key="2">
    <source>
        <dbReference type="EMBL" id="KOT37814.1"/>
    </source>
</evidence>
<dbReference type="PATRIC" id="fig|36816.3.peg.4155"/>
<dbReference type="AlphaFoldDB" id="A0A0M9X8B2"/>
<organism evidence="2 3">
    <name type="scientific">Streptomyces caelestis</name>
    <dbReference type="NCBI Taxonomy" id="36816"/>
    <lineage>
        <taxon>Bacteria</taxon>
        <taxon>Bacillati</taxon>
        <taxon>Actinomycetota</taxon>
        <taxon>Actinomycetes</taxon>
        <taxon>Kitasatosporales</taxon>
        <taxon>Streptomycetaceae</taxon>
        <taxon>Streptomyces</taxon>
    </lineage>
</organism>
<evidence type="ECO:0000259" key="1">
    <source>
        <dbReference type="Pfam" id="PF00652"/>
    </source>
</evidence>
<comment type="caution">
    <text evidence="2">The sequence shown here is derived from an EMBL/GenBank/DDBJ whole genome shotgun (WGS) entry which is preliminary data.</text>
</comment>
<dbReference type="Pfam" id="PF00652">
    <property type="entry name" value="Ricin_B_lectin"/>
    <property type="match status" value="1"/>
</dbReference>
<keyword evidence="3" id="KW-1185">Reference proteome</keyword>
<proteinExistence type="predicted"/>
<name>A0A0M9X8B2_9ACTN</name>
<dbReference type="Gene3D" id="2.80.10.50">
    <property type="match status" value="1"/>
</dbReference>
<dbReference type="SUPFAM" id="SSF50370">
    <property type="entry name" value="Ricin B-like lectins"/>
    <property type="match status" value="1"/>
</dbReference>
<dbReference type="InterPro" id="IPR035992">
    <property type="entry name" value="Ricin_B-like_lectins"/>
</dbReference>
<reference evidence="2 3" key="1">
    <citation type="submission" date="2015-07" db="EMBL/GenBank/DDBJ databases">
        <authorList>
            <person name="Noorani M."/>
        </authorList>
    </citation>
    <scope>NUCLEOTIDE SEQUENCE [LARGE SCALE GENOMIC DNA]</scope>
    <source>
        <strain evidence="2 3">NRRL B-24567</strain>
    </source>
</reference>
<evidence type="ECO:0000313" key="3">
    <source>
        <dbReference type="Proteomes" id="UP000037773"/>
    </source>
</evidence>
<dbReference type="InterPro" id="IPR000772">
    <property type="entry name" value="Ricin_B_lectin"/>
</dbReference>